<dbReference type="InterPro" id="IPR023375">
    <property type="entry name" value="ADC_dom_sf"/>
</dbReference>
<dbReference type="EMBL" id="CP102775">
    <property type="protein sequence ID" value="UZF90106.1"/>
    <property type="molecule type" value="Genomic_DNA"/>
</dbReference>
<geneLocation type="plasmid" evidence="1">
    <name>pNBC436</name>
</geneLocation>
<dbReference type="Pfam" id="PF06314">
    <property type="entry name" value="ADC"/>
    <property type="match status" value="1"/>
</dbReference>
<keyword evidence="1" id="KW-0614">Plasmid</keyword>
<name>A0A9E8A228_9HYPH</name>
<organism evidence="1">
    <name type="scientific">Bosea sp. NBC_00436</name>
    <dbReference type="NCBI Taxonomy" id="2969620"/>
    <lineage>
        <taxon>Bacteria</taxon>
        <taxon>Pseudomonadati</taxon>
        <taxon>Pseudomonadota</taxon>
        <taxon>Alphaproteobacteria</taxon>
        <taxon>Hyphomicrobiales</taxon>
        <taxon>Boseaceae</taxon>
        <taxon>Bosea</taxon>
    </lineage>
</organism>
<proteinExistence type="predicted"/>
<sequence>MTAFDQPFTVPDRTPLFKALPRHYVGYRKLSVFCEASPEGIRKALPADLDYVSNEIEVFVMDCPEVHDLDNPAMGPRAYLEGGVVVQASCRGVTGGHVLYEYVTTDDSMAGGREVWGYPKKLGQVTYDEAADGSITASVSRLGQTLIKLGFRPGDAGFEKPALHPRLQVKRIPRADGQGFDVDQIILNELTGANIFGQTRGAGTVILGGRTHMDPLMELGITRVIGAEHVVAEFKLGYGRIFHDKLKG</sequence>
<accession>A0A9E8A228</accession>
<dbReference type="InterPro" id="IPR010451">
    <property type="entry name" value="Acetoacetate_decarboxylase"/>
</dbReference>
<dbReference type="GO" id="GO:0016829">
    <property type="term" value="F:lyase activity"/>
    <property type="evidence" value="ECO:0007669"/>
    <property type="project" value="InterPro"/>
</dbReference>
<dbReference type="SUPFAM" id="SSF160104">
    <property type="entry name" value="Acetoacetate decarboxylase-like"/>
    <property type="match status" value="1"/>
</dbReference>
<dbReference type="AlphaFoldDB" id="A0A9E8A228"/>
<protein>
    <submittedName>
        <fullName evidence="1">Acetoacetate decarboxylase family protein</fullName>
    </submittedName>
</protein>
<gene>
    <name evidence="1" type="ORF">NWE54_26505</name>
</gene>
<evidence type="ECO:0000313" key="1">
    <source>
        <dbReference type="EMBL" id="UZF90106.1"/>
    </source>
</evidence>
<dbReference type="Gene3D" id="2.40.400.10">
    <property type="entry name" value="Acetoacetate decarboxylase-like"/>
    <property type="match status" value="1"/>
</dbReference>
<reference evidence="1" key="1">
    <citation type="submission" date="2022-08" db="EMBL/GenBank/DDBJ databases">
        <title>Complete Genome Sequences of 2 Bosea sp. soil isolates.</title>
        <authorList>
            <person name="Alvarez Arevalo M."/>
            <person name="Sterndorff E.B."/>
            <person name="Faurdal D."/>
            <person name="Joergensen T.S."/>
            <person name="Weber T."/>
        </authorList>
    </citation>
    <scope>NUCLEOTIDE SEQUENCE</scope>
    <source>
        <strain evidence="1">NBC_00436</strain>
        <plasmid evidence="1">pNBC436</plasmid>
    </source>
</reference>